<keyword evidence="3" id="KW-1185">Reference proteome</keyword>
<evidence type="ECO:0000256" key="1">
    <source>
        <dbReference type="SAM" id="MobiDB-lite"/>
    </source>
</evidence>
<dbReference type="SUPFAM" id="SSF52047">
    <property type="entry name" value="RNI-like"/>
    <property type="match status" value="1"/>
</dbReference>
<evidence type="ECO:0000313" key="3">
    <source>
        <dbReference type="Proteomes" id="UP000193467"/>
    </source>
</evidence>
<dbReference type="Gene3D" id="3.80.10.10">
    <property type="entry name" value="Ribonuclease Inhibitor"/>
    <property type="match status" value="1"/>
</dbReference>
<sequence>MSFHGFAPPPPKRPAPPRFQSRLPPPPMPALPADVLSRIITHTLPRSHHLRAFTKRYKLLREYSLVCRAWRTVSQALLHQHVHLPRPKDAFKFKSANVPLGALIGRGAQTLRIGAEWESTAPSFHKHGYVLMPLLANMPFLTEMWLEEVTVDPAVLSWTQDLKVLHLREVNLQYPKSVYQWRLPHLHTLYLAGVSVLSEDESFLSTEPLFTPITLPSLTKLFYTWAPSNPPPGLELIGPQLTHLYLFRLPSTSTRQFDQIPPDLFAQLSSLKHLFYDIRYFSDIPLLDTLASPILSLELFYEIAAGKRVEGELVQLPLPDCLVELEVLFLPPPPPNEVKINSLQMMVPPEWREKLEEWIEPAEVREIEEREHDIGTDWAAKSWLRRTTEVVATEKPRPAPVAREQAVIIVEDEQQQSAPIPDGFVDDSDDEEMNELQPSGLDILAFLRNDAETKTDNFYDAEADDELDGEPIEIR</sequence>
<organism evidence="2 3">
    <name type="scientific">Leucosporidium creatinivorum</name>
    <dbReference type="NCBI Taxonomy" id="106004"/>
    <lineage>
        <taxon>Eukaryota</taxon>
        <taxon>Fungi</taxon>
        <taxon>Dikarya</taxon>
        <taxon>Basidiomycota</taxon>
        <taxon>Pucciniomycotina</taxon>
        <taxon>Microbotryomycetes</taxon>
        <taxon>Leucosporidiales</taxon>
        <taxon>Leucosporidium</taxon>
    </lineage>
</organism>
<dbReference type="EMBL" id="MCGR01000011">
    <property type="protein sequence ID" value="ORY88338.1"/>
    <property type="molecule type" value="Genomic_DNA"/>
</dbReference>
<dbReference type="InterPro" id="IPR032675">
    <property type="entry name" value="LRR_dom_sf"/>
</dbReference>
<comment type="caution">
    <text evidence="2">The sequence shown here is derived from an EMBL/GenBank/DDBJ whole genome shotgun (WGS) entry which is preliminary data.</text>
</comment>
<gene>
    <name evidence="2" type="ORF">BCR35DRAFT_351145</name>
</gene>
<feature type="region of interest" description="Disordered" evidence="1">
    <location>
        <begin position="1"/>
        <end position="27"/>
    </location>
</feature>
<dbReference type="InParanoid" id="A0A1Y2FYR5"/>
<name>A0A1Y2FYR5_9BASI</name>
<dbReference type="OrthoDB" id="2522283at2759"/>
<feature type="compositionally biased region" description="Pro residues" evidence="1">
    <location>
        <begin position="7"/>
        <end position="27"/>
    </location>
</feature>
<dbReference type="AlphaFoldDB" id="A0A1Y2FYR5"/>
<feature type="compositionally biased region" description="Acidic residues" evidence="1">
    <location>
        <begin position="459"/>
        <end position="475"/>
    </location>
</feature>
<evidence type="ECO:0008006" key="4">
    <source>
        <dbReference type="Google" id="ProtNLM"/>
    </source>
</evidence>
<feature type="region of interest" description="Disordered" evidence="1">
    <location>
        <begin position="454"/>
        <end position="475"/>
    </location>
</feature>
<protein>
    <recommendedName>
        <fullName evidence="4">F-box domain-containing protein</fullName>
    </recommendedName>
</protein>
<proteinExistence type="predicted"/>
<dbReference type="Proteomes" id="UP000193467">
    <property type="component" value="Unassembled WGS sequence"/>
</dbReference>
<accession>A0A1Y2FYR5</accession>
<reference evidence="2 3" key="1">
    <citation type="submission" date="2016-07" db="EMBL/GenBank/DDBJ databases">
        <title>Pervasive Adenine N6-methylation of Active Genes in Fungi.</title>
        <authorList>
            <consortium name="DOE Joint Genome Institute"/>
            <person name="Mondo S.J."/>
            <person name="Dannebaum R.O."/>
            <person name="Kuo R.C."/>
            <person name="Labutti K."/>
            <person name="Haridas S."/>
            <person name="Kuo A."/>
            <person name="Salamov A."/>
            <person name="Ahrendt S.R."/>
            <person name="Lipzen A."/>
            <person name="Sullivan W."/>
            <person name="Andreopoulos W.B."/>
            <person name="Clum A."/>
            <person name="Lindquist E."/>
            <person name="Daum C."/>
            <person name="Ramamoorthy G.K."/>
            <person name="Gryganskyi A."/>
            <person name="Culley D."/>
            <person name="Magnuson J.K."/>
            <person name="James T.Y."/>
            <person name="O'Malley M.A."/>
            <person name="Stajich J.E."/>
            <person name="Spatafora J.W."/>
            <person name="Visel A."/>
            <person name="Grigoriev I.V."/>
        </authorList>
    </citation>
    <scope>NUCLEOTIDE SEQUENCE [LARGE SCALE GENOMIC DNA]</scope>
    <source>
        <strain evidence="2 3">62-1032</strain>
    </source>
</reference>
<evidence type="ECO:0000313" key="2">
    <source>
        <dbReference type="EMBL" id="ORY88338.1"/>
    </source>
</evidence>